<dbReference type="RefSeq" id="WP_028516170.1">
    <property type="nucleotide sequence ID" value="NZ_CACVNT010000015.1"/>
</dbReference>
<organism evidence="2 3">
    <name type="scientific">Ruminococcus flavefaciens</name>
    <dbReference type="NCBI Taxonomy" id="1265"/>
    <lineage>
        <taxon>Bacteria</taxon>
        <taxon>Bacillati</taxon>
        <taxon>Bacillota</taxon>
        <taxon>Clostridia</taxon>
        <taxon>Eubacteriales</taxon>
        <taxon>Oscillospiraceae</taxon>
        <taxon>Ruminococcus</taxon>
    </lineage>
</organism>
<name>A0A1K1M8U4_RUMFL</name>
<accession>A0A1K1M8U4</accession>
<reference evidence="2 3" key="1">
    <citation type="submission" date="2016-11" db="EMBL/GenBank/DDBJ databases">
        <authorList>
            <person name="Jaros S."/>
            <person name="Januszkiewicz K."/>
            <person name="Wedrychowicz H."/>
        </authorList>
    </citation>
    <scope>NUCLEOTIDE SEQUENCE [LARGE SCALE GENOMIC DNA]</scope>
    <source>
        <strain evidence="2 3">YL228</strain>
    </source>
</reference>
<keyword evidence="1" id="KW-1133">Transmembrane helix</keyword>
<dbReference type="Proteomes" id="UP000183461">
    <property type="component" value="Unassembled WGS sequence"/>
</dbReference>
<gene>
    <name evidence="2" type="ORF">SAMN02910280_0963</name>
</gene>
<feature type="transmembrane region" description="Helical" evidence="1">
    <location>
        <begin position="56"/>
        <end position="74"/>
    </location>
</feature>
<proteinExistence type="predicted"/>
<keyword evidence="1" id="KW-0812">Transmembrane</keyword>
<protein>
    <recommendedName>
        <fullName evidence="4">Zinc-ribbon domain-containing protein</fullName>
    </recommendedName>
</protein>
<keyword evidence="1" id="KW-0472">Membrane</keyword>
<sequence length="117" mass="13027">MTCKHCGASISEHDVKCPYCDSYIDHGTANNSYNNGAPMQNRQAFRVQGPDEPQPIFIVISLLIPLFGFIIGAVNISGGHPKSGRLYLILGAVSFFLLFCGTFMFPMMFMLPFFHMK</sequence>
<evidence type="ECO:0000313" key="2">
    <source>
        <dbReference type="EMBL" id="SFW19586.1"/>
    </source>
</evidence>
<dbReference type="EMBL" id="FPIP01000002">
    <property type="protein sequence ID" value="SFW19586.1"/>
    <property type="molecule type" value="Genomic_DNA"/>
</dbReference>
<dbReference type="AlphaFoldDB" id="A0A1K1M8U4"/>
<feature type="transmembrane region" description="Helical" evidence="1">
    <location>
        <begin position="86"/>
        <end position="114"/>
    </location>
</feature>
<evidence type="ECO:0000313" key="3">
    <source>
        <dbReference type="Proteomes" id="UP000183461"/>
    </source>
</evidence>
<evidence type="ECO:0008006" key="4">
    <source>
        <dbReference type="Google" id="ProtNLM"/>
    </source>
</evidence>
<evidence type="ECO:0000256" key="1">
    <source>
        <dbReference type="SAM" id="Phobius"/>
    </source>
</evidence>